<dbReference type="AlphaFoldDB" id="I7J113"/>
<reference evidence="1" key="1">
    <citation type="journal article" date="2012" name="Vet. Microbiol.">
        <title>Comparative genomic analyses of the Taylorellae.</title>
        <authorList>
            <person name="Hauser H."/>
            <person name="Richter D.C."/>
            <person name="van Tonder A."/>
            <person name="Clark L."/>
            <person name="Preston A."/>
        </authorList>
    </citation>
    <scope>NUCLEOTIDE SEQUENCE</scope>
    <source>
        <strain evidence="1">14/45</strain>
    </source>
</reference>
<organism evidence="1">
    <name type="scientific">Taylorella asinigenitalis 14/45</name>
    <dbReference type="NCBI Taxonomy" id="1091495"/>
    <lineage>
        <taxon>Bacteria</taxon>
        <taxon>Pseudomonadati</taxon>
        <taxon>Pseudomonadota</taxon>
        <taxon>Betaproteobacteria</taxon>
        <taxon>Burkholderiales</taxon>
        <taxon>Alcaligenaceae</taxon>
        <taxon>Taylorella</taxon>
    </lineage>
</organism>
<dbReference type="EMBL" id="HE681424">
    <property type="protein sequence ID" value="CCG19271.1"/>
    <property type="molecule type" value="Genomic_DNA"/>
</dbReference>
<name>I7J113_9BURK</name>
<dbReference type="PANTHER" id="PTHR21192">
    <property type="entry name" value="NUCLEAR PROTEIN E3-3"/>
    <property type="match status" value="1"/>
</dbReference>
<gene>
    <name evidence="1" type="ORF">KUM_0473</name>
</gene>
<accession>I7J113</accession>
<protein>
    <recommendedName>
        <fullName evidence="2">Xcc1710-like domain-containing protein</fullName>
    </recommendedName>
</protein>
<evidence type="ECO:0008006" key="2">
    <source>
        <dbReference type="Google" id="ProtNLM"/>
    </source>
</evidence>
<proteinExistence type="predicted"/>
<sequence length="146" mass="16228">MKLHLQNTSTHNTVTAYDEEFIEINKERYFHSIYFTPESSVNSWDIATYKDIDLAQIELVGMLQKSQNSAIDFLNDKPSNYSNPPELIIIGTGKAQHLPNPSLVAPLTRAGIGIEFMSTDAAARTYNVLMAEGRKVALGLILEKGV</sequence>
<dbReference type="RefSeq" id="WP_015551398.1">
    <property type="nucleotide sequence ID" value="NC_021033.1"/>
</dbReference>
<dbReference type="Gene3D" id="3.40.1230.10">
    <property type="entry name" value="MTH938-like"/>
    <property type="match status" value="1"/>
</dbReference>
<evidence type="ECO:0000313" key="1">
    <source>
        <dbReference type="EMBL" id="CCG19271.1"/>
    </source>
</evidence>
<dbReference type="KEGG" id="tat:KUM_0473"/>
<dbReference type="InterPro" id="IPR007523">
    <property type="entry name" value="NDUFAF3/AAMDC"/>
</dbReference>
<dbReference type="BioCyc" id="TASI1091495:G13GE-472-MONOMER"/>
<dbReference type="InterPro" id="IPR036748">
    <property type="entry name" value="MTH938-like_sf"/>
</dbReference>
<dbReference type="SUPFAM" id="SSF64076">
    <property type="entry name" value="MTH938-like"/>
    <property type="match status" value="1"/>
</dbReference>
<dbReference type="Pfam" id="PF04430">
    <property type="entry name" value="DUF498"/>
    <property type="match status" value="1"/>
</dbReference>
<dbReference type="HOGENOM" id="CLU_074390_2_1_4"/>
<dbReference type="PANTHER" id="PTHR21192:SF2">
    <property type="entry name" value="NADH DEHYDROGENASE [UBIQUINONE] 1 ALPHA SUBCOMPLEX ASSEMBLY FACTOR 3"/>
    <property type="match status" value="1"/>
</dbReference>
<dbReference type="CDD" id="cd05560">
    <property type="entry name" value="Xcc1710_like"/>
    <property type="match status" value="1"/>
</dbReference>